<comment type="caution">
    <text evidence="2">The sequence shown here is derived from an EMBL/GenBank/DDBJ whole genome shotgun (WGS) entry which is preliminary data.</text>
</comment>
<dbReference type="SUPFAM" id="SSF54593">
    <property type="entry name" value="Glyoxalase/Bleomycin resistance protein/Dihydroxybiphenyl dioxygenase"/>
    <property type="match status" value="1"/>
</dbReference>
<protein>
    <recommendedName>
        <fullName evidence="1">Glyoxalase/fosfomycin resistance/dioxygenase domain-containing protein</fullName>
    </recommendedName>
</protein>
<accession>W7YDS0</accession>
<name>W7YDS0_9BACL</name>
<dbReference type="Proteomes" id="UP000019364">
    <property type="component" value="Unassembled WGS sequence"/>
</dbReference>
<proteinExistence type="predicted"/>
<dbReference type="InterPro" id="IPR029068">
    <property type="entry name" value="Glyas_Bleomycin-R_OHBP_Dase"/>
</dbReference>
<dbReference type="AlphaFoldDB" id="W7YDS0"/>
<evidence type="ECO:0000259" key="1">
    <source>
        <dbReference type="Pfam" id="PF00903"/>
    </source>
</evidence>
<evidence type="ECO:0000313" key="2">
    <source>
        <dbReference type="EMBL" id="GAF06597.1"/>
    </source>
</evidence>
<dbReference type="InterPro" id="IPR004360">
    <property type="entry name" value="Glyas_Fos-R_dOase_dom"/>
</dbReference>
<organism evidence="2 3">
    <name type="scientific">Paenibacillus pini JCM 16418</name>
    <dbReference type="NCBI Taxonomy" id="1236976"/>
    <lineage>
        <taxon>Bacteria</taxon>
        <taxon>Bacillati</taxon>
        <taxon>Bacillota</taxon>
        <taxon>Bacilli</taxon>
        <taxon>Bacillales</taxon>
        <taxon>Paenibacillaceae</taxon>
        <taxon>Paenibacillus</taxon>
    </lineage>
</organism>
<dbReference type="CDD" id="cd06587">
    <property type="entry name" value="VOC"/>
    <property type="match status" value="1"/>
</dbReference>
<dbReference type="OrthoDB" id="2354281at2"/>
<dbReference type="Pfam" id="PF00903">
    <property type="entry name" value="Glyoxalase"/>
    <property type="match status" value="1"/>
</dbReference>
<dbReference type="RefSeq" id="WP_036645767.1">
    <property type="nucleotide sequence ID" value="NZ_BAVZ01000001.1"/>
</dbReference>
<dbReference type="EMBL" id="BAVZ01000001">
    <property type="protein sequence ID" value="GAF06597.1"/>
    <property type="molecule type" value="Genomic_DNA"/>
</dbReference>
<evidence type="ECO:0000313" key="3">
    <source>
        <dbReference type="Proteomes" id="UP000019364"/>
    </source>
</evidence>
<gene>
    <name evidence="2" type="ORF">JCM16418_565</name>
</gene>
<sequence length="120" mass="13915">MSKFNLNTRVASIFIHVQDMDRAVHWYAELFGVPITTQSFEKIYSMKFDNLILLFDAHGSDTFHPSERPLFDIPTDNIDQVVTLLNEKNIDIIGEVERFEDISFLTIKDSEGNLFMVVQE</sequence>
<reference evidence="2 3" key="1">
    <citation type="journal article" date="2014" name="Genome Announc.">
        <title>Draft Genome Sequence of Paenibacillus pini JCM 16418T, Isolated from the Rhizosphere of Pine Tree.</title>
        <authorList>
            <person name="Yuki M."/>
            <person name="Oshima K."/>
            <person name="Suda W."/>
            <person name="Oshida Y."/>
            <person name="Kitamura K."/>
            <person name="Iida Y."/>
            <person name="Hattori M."/>
            <person name="Ohkuma M."/>
        </authorList>
    </citation>
    <scope>NUCLEOTIDE SEQUENCE [LARGE SCALE GENOMIC DNA]</scope>
    <source>
        <strain evidence="2 3">JCM 16418</strain>
    </source>
</reference>
<feature type="domain" description="Glyoxalase/fosfomycin resistance/dioxygenase" evidence="1">
    <location>
        <begin position="10"/>
        <end position="116"/>
    </location>
</feature>
<keyword evidence="3" id="KW-1185">Reference proteome</keyword>
<dbReference type="STRING" id="1236976.JCM16418_565"/>
<dbReference type="eggNOG" id="COG0346">
    <property type="taxonomic scope" value="Bacteria"/>
</dbReference>
<dbReference type="Gene3D" id="3.10.180.10">
    <property type="entry name" value="2,3-Dihydroxybiphenyl 1,2-Dioxygenase, domain 1"/>
    <property type="match status" value="1"/>
</dbReference>